<evidence type="ECO:0000313" key="2">
    <source>
        <dbReference type="WBParaSite" id="Hba_12153"/>
    </source>
</evidence>
<protein>
    <submittedName>
        <fullName evidence="2">Uncharacterized protein</fullName>
    </submittedName>
</protein>
<dbReference type="AlphaFoldDB" id="A0A1I7X3I0"/>
<proteinExistence type="predicted"/>
<sequence length="142" mass="16183">MSITDYFEKAEVIGAKAWHELFNFMIVNAENPRSFGHGGGKTGSQKLNYYAIITFRRPVSVVIILIKGSTQIYTCSASIFPSPNIFKVVHYQIHVTIFGKCHLLTNNNPIYKNIISEVSFHIYSFLLTKQQKITDHGNIWIT</sequence>
<dbReference type="Proteomes" id="UP000095283">
    <property type="component" value="Unplaced"/>
</dbReference>
<name>A0A1I7X3I0_HETBA</name>
<keyword evidence="1" id="KW-1185">Reference proteome</keyword>
<dbReference type="WBParaSite" id="Hba_12153">
    <property type="protein sequence ID" value="Hba_12153"/>
    <property type="gene ID" value="Hba_12153"/>
</dbReference>
<reference evidence="2" key="1">
    <citation type="submission" date="2016-11" db="UniProtKB">
        <authorList>
            <consortium name="WormBaseParasite"/>
        </authorList>
    </citation>
    <scope>IDENTIFICATION</scope>
</reference>
<accession>A0A1I7X3I0</accession>
<organism evidence="1 2">
    <name type="scientific">Heterorhabditis bacteriophora</name>
    <name type="common">Entomopathogenic nematode worm</name>
    <dbReference type="NCBI Taxonomy" id="37862"/>
    <lineage>
        <taxon>Eukaryota</taxon>
        <taxon>Metazoa</taxon>
        <taxon>Ecdysozoa</taxon>
        <taxon>Nematoda</taxon>
        <taxon>Chromadorea</taxon>
        <taxon>Rhabditida</taxon>
        <taxon>Rhabditina</taxon>
        <taxon>Rhabditomorpha</taxon>
        <taxon>Strongyloidea</taxon>
        <taxon>Heterorhabditidae</taxon>
        <taxon>Heterorhabditis</taxon>
    </lineage>
</organism>
<evidence type="ECO:0000313" key="1">
    <source>
        <dbReference type="Proteomes" id="UP000095283"/>
    </source>
</evidence>